<dbReference type="RefSeq" id="WP_345316981.1">
    <property type="nucleotide sequence ID" value="NZ_BAABLF010000013.1"/>
</dbReference>
<evidence type="ECO:0000313" key="2">
    <source>
        <dbReference type="Proteomes" id="UP001501600"/>
    </source>
</evidence>
<keyword evidence="2" id="KW-1185">Reference proteome</keyword>
<gene>
    <name evidence="1" type="ORF">GCM10025772_20630</name>
</gene>
<accession>A0ABP9S6R9</accession>
<evidence type="ECO:0000313" key="1">
    <source>
        <dbReference type="EMBL" id="GAA5192151.1"/>
    </source>
</evidence>
<sequence>MMPLQCIQLAQEIEQNLESRGSHPIRLRFLAHHPEQHALVVQFAPSQAVCSCVYSEGTGVHP</sequence>
<comment type="caution">
    <text evidence="1">The sequence shown here is derived from an EMBL/GenBank/DDBJ whole genome shotgun (WGS) entry which is preliminary data.</text>
</comment>
<dbReference type="Proteomes" id="UP001501600">
    <property type="component" value="Unassembled WGS sequence"/>
</dbReference>
<dbReference type="EMBL" id="BAABLF010000013">
    <property type="protein sequence ID" value="GAA5192151.1"/>
    <property type="molecule type" value="Genomic_DNA"/>
</dbReference>
<protein>
    <submittedName>
        <fullName evidence="1">Uncharacterized protein</fullName>
    </submittedName>
</protein>
<proteinExistence type="predicted"/>
<reference evidence="2" key="1">
    <citation type="journal article" date="2019" name="Int. J. Syst. Evol. Microbiol.">
        <title>The Global Catalogue of Microorganisms (GCM) 10K type strain sequencing project: providing services to taxonomists for standard genome sequencing and annotation.</title>
        <authorList>
            <consortium name="The Broad Institute Genomics Platform"/>
            <consortium name="The Broad Institute Genome Sequencing Center for Infectious Disease"/>
            <person name="Wu L."/>
            <person name="Ma J."/>
        </authorList>
    </citation>
    <scope>NUCLEOTIDE SEQUENCE [LARGE SCALE GENOMIC DNA]</scope>
    <source>
        <strain evidence="2">JCM 18720</strain>
    </source>
</reference>
<name>A0ABP9S6R9_9GAMM</name>
<organism evidence="1 2">
    <name type="scientific">Ferrimonas gelatinilytica</name>
    <dbReference type="NCBI Taxonomy" id="1255257"/>
    <lineage>
        <taxon>Bacteria</taxon>
        <taxon>Pseudomonadati</taxon>
        <taxon>Pseudomonadota</taxon>
        <taxon>Gammaproteobacteria</taxon>
        <taxon>Alteromonadales</taxon>
        <taxon>Ferrimonadaceae</taxon>
        <taxon>Ferrimonas</taxon>
    </lineage>
</organism>